<protein>
    <submittedName>
        <fullName evidence="2">BQ5605_C006g04278 protein</fullName>
    </submittedName>
</protein>
<evidence type="ECO:0000256" key="1">
    <source>
        <dbReference type="SAM" id="MobiDB-lite"/>
    </source>
</evidence>
<accession>A0A2X0MTM4</accession>
<feature type="region of interest" description="Disordered" evidence="1">
    <location>
        <begin position="1"/>
        <end position="59"/>
    </location>
</feature>
<feature type="compositionally biased region" description="Polar residues" evidence="1">
    <location>
        <begin position="16"/>
        <end position="45"/>
    </location>
</feature>
<keyword evidence="3" id="KW-1185">Reference proteome</keyword>
<sequence>MGQKELKNRICLGQTPRHQNTRSTICSPLATQSSGRACGAPNTSREGAAPHSHLSKTDGEVIDEDEVMADGRGETEGKVATEMEEIVQVGDLLPFEYQLDVAGLGPAYKIQLQNMVG</sequence>
<dbReference type="Proteomes" id="UP000249464">
    <property type="component" value="Unassembled WGS sequence"/>
</dbReference>
<dbReference type="AlphaFoldDB" id="A0A2X0MTM4"/>
<proteinExistence type="predicted"/>
<dbReference type="EMBL" id="FQNC01000044">
    <property type="protein sequence ID" value="SGY57484.1"/>
    <property type="molecule type" value="Genomic_DNA"/>
</dbReference>
<organism evidence="2 3">
    <name type="scientific">Microbotryum silenes-dioicae</name>
    <dbReference type="NCBI Taxonomy" id="796604"/>
    <lineage>
        <taxon>Eukaryota</taxon>
        <taxon>Fungi</taxon>
        <taxon>Dikarya</taxon>
        <taxon>Basidiomycota</taxon>
        <taxon>Pucciniomycotina</taxon>
        <taxon>Microbotryomycetes</taxon>
        <taxon>Microbotryales</taxon>
        <taxon>Microbotryaceae</taxon>
        <taxon>Microbotryum</taxon>
    </lineage>
</organism>
<evidence type="ECO:0000313" key="2">
    <source>
        <dbReference type="EMBL" id="SGY57484.1"/>
    </source>
</evidence>
<reference evidence="2 3" key="1">
    <citation type="submission" date="2016-11" db="EMBL/GenBank/DDBJ databases">
        <authorList>
            <person name="Jaros S."/>
            <person name="Januszkiewicz K."/>
            <person name="Wedrychowicz H."/>
        </authorList>
    </citation>
    <scope>NUCLEOTIDE SEQUENCE [LARGE SCALE GENOMIC DNA]</scope>
</reference>
<evidence type="ECO:0000313" key="3">
    <source>
        <dbReference type="Proteomes" id="UP000249464"/>
    </source>
</evidence>
<name>A0A2X0MTM4_9BASI</name>
<gene>
    <name evidence="2" type="primary">BQ5605_C006g04278</name>
    <name evidence="2" type="ORF">BQ5605_C006G04278</name>
</gene>